<dbReference type="AlphaFoldDB" id="A0AAJ4XQV4"/>
<keyword evidence="5" id="KW-0647">Proteasome</keyword>
<reference evidence="5" key="1">
    <citation type="submission" date="2023-10" db="EMBL/GenBank/DDBJ databases">
        <authorList>
            <person name="Guldener U."/>
        </authorList>
    </citation>
    <scope>NUCLEOTIDE SEQUENCE</scope>
    <source>
        <strain evidence="5">Mp4</strain>
    </source>
</reference>
<sequence length="290" mass="32267">MVTPFYYPIEGTTSPLFHNQTLILPAVSIGSVPQLAVDLLLHHKELQLTKVATLDPSFCFAFVGPSDSTSHHHDHDLTTPLEVYSNGTLTVIQQRSPVFKSREIDYISALTNWILTSQFKQILWLTSIDAAARIDPEFSTPILSLSPSPLPSGGRATPLLSSIVNSFPTFNPVPQTNGDSFEHIPHIPGSLLTRKLLYHIKQHNNKNQDSNTINLVALLYFAAEGDTRQDAHFLANLILNLLFTTTNTTSTYNHSSHIQKQWLLENQPPLQQPNSWSALFGKMAESSLYA</sequence>
<evidence type="ECO:0000256" key="1">
    <source>
        <dbReference type="ARBA" id="ARBA00019186"/>
    </source>
</evidence>
<organism evidence="5 6">
    <name type="scientific">Melanopsichium pennsylvanicum</name>
    <dbReference type="NCBI Taxonomy" id="63383"/>
    <lineage>
        <taxon>Eukaryota</taxon>
        <taxon>Fungi</taxon>
        <taxon>Dikarya</taxon>
        <taxon>Basidiomycota</taxon>
        <taxon>Ustilaginomycotina</taxon>
        <taxon>Ustilaginomycetes</taxon>
        <taxon>Ustilaginales</taxon>
        <taxon>Ustilaginaceae</taxon>
        <taxon>Melanopsichium</taxon>
    </lineage>
</organism>
<dbReference type="PANTHER" id="PTHR12970">
    <property type="entry name" value="PROTEASOME ASSEMBLY CHAPERONE 2"/>
    <property type="match status" value="1"/>
</dbReference>
<dbReference type="PIRSF" id="PIRSF010044">
    <property type="entry name" value="UCP010044"/>
    <property type="match status" value="1"/>
</dbReference>
<gene>
    <name evidence="5" type="ORF">MEPE_05352</name>
</gene>
<protein>
    <recommendedName>
        <fullName evidence="1 4">Proteasome assembly chaperone 2</fullName>
    </recommendedName>
</protein>
<name>A0AAJ4XQV4_9BASI</name>
<dbReference type="EMBL" id="OAPG01000015">
    <property type="protein sequence ID" value="SNX86643.1"/>
    <property type="molecule type" value="Genomic_DNA"/>
</dbReference>
<dbReference type="GO" id="GO:0000502">
    <property type="term" value="C:proteasome complex"/>
    <property type="evidence" value="ECO:0007669"/>
    <property type="project" value="UniProtKB-KW"/>
</dbReference>
<dbReference type="InterPro" id="IPR016562">
    <property type="entry name" value="Proteasome_assmbl_chp_2_euk"/>
</dbReference>
<comment type="subunit">
    <text evidence="4">Component of the 20S proteasome chaperone.</text>
</comment>
<proteinExistence type="inferred from homology"/>
<dbReference type="GO" id="GO:0005829">
    <property type="term" value="C:cytosol"/>
    <property type="evidence" value="ECO:0007669"/>
    <property type="project" value="TreeGrafter"/>
</dbReference>
<dbReference type="Pfam" id="PF09754">
    <property type="entry name" value="PAC2"/>
    <property type="match status" value="1"/>
</dbReference>
<keyword evidence="2 4" id="KW-0143">Chaperone</keyword>
<accession>A0AAJ4XQV4</accession>
<evidence type="ECO:0000313" key="6">
    <source>
        <dbReference type="Proteomes" id="UP001294444"/>
    </source>
</evidence>
<evidence type="ECO:0000256" key="3">
    <source>
        <dbReference type="ARBA" id="ARBA00025745"/>
    </source>
</evidence>
<dbReference type="InterPro" id="IPR038389">
    <property type="entry name" value="PSMG2_sf"/>
</dbReference>
<keyword evidence="6" id="KW-1185">Reference proteome</keyword>
<dbReference type="GO" id="GO:0043248">
    <property type="term" value="P:proteasome assembly"/>
    <property type="evidence" value="ECO:0007669"/>
    <property type="project" value="TreeGrafter"/>
</dbReference>
<dbReference type="Gene3D" id="3.40.50.10900">
    <property type="entry name" value="PAC-like subunit"/>
    <property type="match status" value="2"/>
</dbReference>
<comment type="caution">
    <text evidence="5">The sequence shown here is derived from an EMBL/GenBank/DDBJ whole genome shotgun (WGS) entry which is preliminary data.</text>
</comment>
<dbReference type="GO" id="GO:0005634">
    <property type="term" value="C:nucleus"/>
    <property type="evidence" value="ECO:0007669"/>
    <property type="project" value="TreeGrafter"/>
</dbReference>
<evidence type="ECO:0000256" key="2">
    <source>
        <dbReference type="ARBA" id="ARBA00023186"/>
    </source>
</evidence>
<evidence type="ECO:0000313" key="5">
    <source>
        <dbReference type="EMBL" id="SNX86643.1"/>
    </source>
</evidence>
<comment type="similarity">
    <text evidence="3 4">Belongs to the PSMG2 family.</text>
</comment>
<evidence type="ECO:0000256" key="4">
    <source>
        <dbReference type="PIRNR" id="PIRNR010044"/>
    </source>
</evidence>
<comment type="function">
    <text evidence="4">Involved in 20S proteasome assembly.</text>
</comment>
<dbReference type="InterPro" id="IPR019151">
    <property type="entry name" value="Proteasome_assmbl_chaperone_2"/>
</dbReference>
<dbReference type="Proteomes" id="UP001294444">
    <property type="component" value="Unassembled WGS sequence"/>
</dbReference>
<dbReference type="PANTHER" id="PTHR12970:SF1">
    <property type="entry name" value="PROTEASOME ASSEMBLY CHAPERONE 2"/>
    <property type="match status" value="1"/>
</dbReference>